<proteinExistence type="predicted"/>
<dbReference type="Gene3D" id="1.10.510.10">
    <property type="entry name" value="Transferase(Phosphotransferase) domain 1"/>
    <property type="match status" value="1"/>
</dbReference>
<sequence>MSNNFEIKVTENSDERLKRQYEMDFHENIIRFCGITIIENQDDDSKNYWLVMEYADNGTLRNYSKEHFDSLNWDNKLNIALQLARAVSSLHEKEIVHHNLHSNNELVHQGIIKLTDFGLSKKIEESTNLQSNFFDMVAYIIDPKLFEQKRINNHQIPLYLLNKKSNIYSIGVFLWEISSGQSSFYNESSDTCLDLKILQGLREKPVANTPIDYVKIYIDCWNHEPDNRSIISDVIAKLNVIILNKLSKPSISLYENDFQIVVDDLVALIDNLEQETGKEEVLDYLNDHDITPRQIYNWLLYNQTNLNSVLLLGDFLNLGIESNCYEVGAGTYVDKQKAFELYQKAGDFVPYFDYYN</sequence>
<dbReference type="InterPro" id="IPR011009">
    <property type="entry name" value="Kinase-like_dom_sf"/>
</dbReference>
<evidence type="ECO:0000256" key="1">
    <source>
        <dbReference type="ARBA" id="ARBA00022741"/>
    </source>
</evidence>
<dbReference type="EMBL" id="KI285707">
    <property type="protein sequence ID" value="ESA11716.1"/>
    <property type="molecule type" value="Genomic_DNA"/>
</dbReference>
<dbReference type="PANTHER" id="PTHR44329:SF298">
    <property type="entry name" value="MIXED LINEAGE KINASE DOMAIN-LIKE PROTEIN"/>
    <property type="match status" value="1"/>
</dbReference>
<dbReference type="HOGENOM" id="CLU_000288_7_0_1"/>
<dbReference type="SUPFAM" id="SSF56112">
    <property type="entry name" value="Protein kinase-like (PK-like)"/>
    <property type="match status" value="1"/>
</dbReference>
<dbReference type="eggNOG" id="KOG0192">
    <property type="taxonomic scope" value="Eukaryota"/>
</dbReference>
<accession>U9U7X7</accession>
<dbReference type="AlphaFoldDB" id="U9U7X7"/>
<dbReference type="InterPro" id="IPR051681">
    <property type="entry name" value="Ser/Thr_Kinases-Pseudokinases"/>
</dbReference>
<feature type="domain" description="Protein kinase" evidence="3">
    <location>
        <begin position="1"/>
        <end position="242"/>
    </location>
</feature>
<dbReference type="GO" id="GO:0005524">
    <property type="term" value="F:ATP binding"/>
    <property type="evidence" value="ECO:0007669"/>
    <property type="project" value="UniProtKB-KW"/>
</dbReference>
<dbReference type="PROSITE" id="PS50011">
    <property type="entry name" value="PROTEIN_KINASE_DOM"/>
    <property type="match status" value="1"/>
</dbReference>
<evidence type="ECO:0000259" key="3">
    <source>
        <dbReference type="PROSITE" id="PS50011"/>
    </source>
</evidence>
<dbReference type="GO" id="GO:0004672">
    <property type="term" value="F:protein kinase activity"/>
    <property type="evidence" value="ECO:0007669"/>
    <property type="project" value="InterPro"/>
</dbReference>
<dbReference type="InterPro" id="IPR001245">
    <property type="entry name" value="Ser-Thr/Tyr_kinase_cat_dom"/>
</dbReference>
<dbReference type="InterPro" id="IPR000719">
    <property type="entry name" value="Prot_kinase_dom"/>
</dbReference>
<protein>
    <recommendedName>
        <fullName evidence="3">Protein kinase domain-containing protein</fullName>
    </recommendedName>
</protein>
<keyword evidence="1" id="KW-0547">Nucleotide-binding</keyword>
<dbReference type="GO" id="GO:0097527">
    <property type="term" value="P:necroptotic signaling pathway"/>
    <property type="evidence" value="ECO:0007669"/>
    <property type="project" value="TreeGrafter"/>
</dbReference>
<gene>
    <name evidence="4" type="ORF">GLOINDRAFT_27971</name>
</gene>
<name>U9U7X7_RHIID</name>
<evidence type="ECO:0000256" key="2">
    <source>
        <dbReference type="ARBA" id="ARBA00022840"/>
    </source>
</evidence>
<dbReference type="Pfam" id="PF07714">
    <property type="entry name" value="PK_Tyr_Ser-Thr"/>
    <property type="match status" value="1"/>
</dbReference>
<organism evidence="4">
    <name type="scientific">Rhizophagus irregularis (strain DAOM 181602 / DAOM 197198 / MUCL 43194)</name>
    <name type="common">Arbuscular mycorrhizal fungus</name>
    <name type="synonym">Glomus intraradices</name>
    <dbReference type="NCBI Taxonomy" id="747089"/>
    <lineage>
        <taxon>Eukaryota</taxon>
        <taxon>Fungi</taxon>
        <taxon>Fungi incertae sedis</taxon>
        <taxon>Mucoromycota</taxon>
        <taxon>Glomeromycotina</taxon>
        <taxon>Glomeromycetes</taxon>
        <taxon>Glomerales</taxon>
        <taxon>Glomeraceae</taxon>
        <taxon>Rhizophagus</taxon>
    </lineage>
</organism>
<reference evidence="4" key="1">
    <citation type="submission" date="2013-07" db="EMBL/GenBank/DDBJ databases">
        <title>The genome of an arbuscular mycorrhizal fungus provides insights into the evolution of the oldest plant symbiosis.</title>
        <authorList>
            <consortium name="DOE Joint Genome Institute"/>
            <person name="Tisserant E."/>
            <person name="Malbreil M."/>
            <person name="Kuo A."/>
            <person name="Kohler A."/>
            <person name="Symeonidi A."/>
            <person name="Balestrini R."/>
            <person name="Charron P."/>
            <person name="Duensing N."/>
            <person name="Frei-dit-Frey N."/>
            <person name="Gianinazzi-Pearson V."/>
            <person name="Gilbert B."/>
            <person name="Handa Y."/>
            <person name="Hijri M."/>
            <person name="Kaul R."/>
            <person name="Kawaguchi M."/>
            <person name="Krajinski F."/>
            <person name="Lammers P."/>
            <person name="Lapierre D."/>
            <person name="Masclaux F.G."/>
            <person name="Murat C."/>
            <person name="Morin E."/>
            <person name="Ndikumana S."/>
            <person name="Pagni M."/>
            <person name="Petitpierre D."/>
            <person name="Requena N."/>
            <person name="Rosikiewicz P."/>
            <person name="Riley R."/>
            <person name="Saito K."/>
            <person name="San Clemente H."/>
            <person name="Shapiro H."/>
            <person name="van Tuinen D."/>
            <person name="Becard G."/>
            <person name="Bonfante P."/>
            <person name="Paszkowski U."/>
            <person name="Shachar-Hill Y."/>
            <person name="Young J.P."/>
            <person name="Sanders I.R."/>
            <person name="Henrissat B."/>
            <person name="Rensing S.A."/>
            <person name="Grigoriev I.V."/>
            <person name="Corradi N."/>
            <person name="Roux C."/>
            <person name="Martin F."/>
        </authorList>
    </citation>
    <scope>NUCLEOTIDE SEQUENCE</scope>
    <source>
        <strain evidence="4">DAOM 197198</strain>
    </source>
</reference>
<evidence type="ECO:0000313" key="4">
    <source>
        <dbReference type="EMBL" id="ESA11716.1"/>
    </source>
</evidence>
<dbReference type="PANTHER" id="PTHR44329">
    <property type="entry name" value="SERINE/THREONINE-PROTEIN KINASE TNNI3K-RELATED"/>
    <property type="match status" value="1"/>
</dbReference>
<keyword evidence="2" id="KW-0067">ATP-binding</keyword>